<protein>
    <submittedName>
        <fullName evidence="1">Uncharacterized protein</fullName>
    </submittedName>
</protein>
<evidence type="ECO:0000313" key="1">
    <source>
        <dbReference type="EMBL" id="CRK37600.1"/>
    </source>
</evidence>
<dbReference type="Proteomes" id="UP000044602">
    <property type="component" value="Unassembled WGS sequence"/>
</dbReference>
<dbReference type="STRING" id="100787.A0A0G4MU98"/>
<organism evidence="1 2">
    <name type="scientific">Verticillium longisporum</name>
    <name type="common">Verticillium dahliae var. longisporum</name>
    <dbReference type="NCBI Taxonomy" id="100787"/>
    <lineage>
        <taxon>Eukaryota</taxon>
        <taxon>Fungi</taxon>
        <taxon>Dikarya</taxon>
        <taxon>Ascomycota</taxon>
        <taxon>Pezizomycotina</taxon>
        <taxon>Sordariomycetes</taxon>
        <taxon>Hypocreomycetidae</taxon>
        <taxon>Glomerellales</taxon>
        <taxon>Plectosphaerellaceae</taxon>
        <taxon>Verticillium</taxon>
    </lineage>
</organism>
<dbReference type="EMBL" id="CVQH01024807">
    <property type="protein sequence ID" value="CRK37600.1"/>
    <property type="molecule type" value="Genomic_DNA"/>
</dbReference>
<accession>A0A0G4MU98</accession>
<proteinExistence type="predicted"/>
<dbReference type="AlphaFoldDB" id="A0A0G4MU98"/>
<sequence length="88" mass="10326">MDKQIVLFQKERQELRDAKQLKIDEAEDRGDERAKDNAKLIRVDMSKSPRKEVAFAWIDGVFWQRWLKTTYGIDVSTGGNRVIINDED</sequence>
<evidence type="ECO:0000313" key="2">
    <source>
        <dbReference type="Proteomes" id="UP000044602"/>
    </source>
</evidence>
<feature type="non-terminal residue" evidence="1">
    <location>
        <position position="88"/>
    </location>
</feature>
<keyword evidence="2" id="KW-1185">Reference proteome</keyword>
<gene>
    <name evidence="1" type="ORF">BN1708_020298</name>
</gene>
<reference evidence="1 2" key="1">
    <citation type="submission" date="2015-05" db="EMBL/GenBank/DDBJ databases">
        <authorList>
            <person name="Wang D.B."/>
            <person name="Wang M."/>
        </authorList>
    </citation>
    <scope>NUCLEOTIDE SEQUENCE [LARGE SCALE GENOMIC DNA]</scope>
    <source>
        <strain evidence="1">VL1</strain>
    </source>
</reference>
<name>A0A0G4MU98_VERLO</name>